<feature type="transmembrane region" description="Helical" evidence="5">
    <location>
        <begin position="308"/>
        <end position="328"/>
    </location>
</feature>
<dbReference type="AlphaFoldDB" id="A0A7X5KLL9"/>
<protein>
    <submittedName>
        <fullName evidence="10">Nodulation protein NfeD</fullName>
    </submittedName>
</protein>
<dbReference type="InterPro" id="IPR056738">
    <property type="entry name" value="NfeD1b_N"/>
</dbReference>
<dbReference type="GO" id="GO:0016020">
    <property type="term" value="C:membrane"/>
    <property type="evidence" value="ECO:0007669"/>
    <property type="project" value="UniProtKB-SubCell"/>
</dbReference>
<organism evidence="10 11">
    <name type="scientific">Anaerotalea alkaliphila</name>
    <dbReference type="NCBI Taxonomy" id="2662126"/>
    <lineage>
        <taxon>Bacteria</taxon>
        <taxon>Bacillati</taxon>
        <taxon>Bacillota</taxon>
        <taxon>Clostridia</taxon>
        <taxon>Eubacteriales</taxon>
        <taxon>Anaerotalea</taxon>
    </lineage>
</organism>
<evidence type="ECO:0000313" key="11">
    <source>
        <dbReference type="Proteomes" id="UP000461585"/>
    </source>
</evidence>
<accession>A0A7X5KLL9</accession>
<evidence type="ECO:0000256" key="5">
    <source>
        <dbReference type="SAM" id="Phobius"/>
    </source>
</evidence>
<dbReference type="PANTHER" id="PTHR33507">
    <property type="entry name" value="INNER MEMBRANE PROTEIN YBBJ"/>
    <property type="match status" value="1"/>
</dbReference>
<dbReference type="Pfam" id="PF01957">
    <property type="entry name" value="NfeD"/>
    <property type="match status" value="1"/>
</dbReference>
<feature type="domain" description="NfeD-like C-terminal" evidence="7">
    <location>
        <begin position="375"/>
        <end position="430"/>
    </location>
</feature>
<dbReference type="InterPro" id="IPR052165">
    <property type="entry name" value="Membrane_assoc_protease"/>
</dbReference>
<feature type="chain" id="PRO_5038788199" evidence="6">
    <location>
        <begin position="19"/>
        <end position="438"/>
    </location>
</feature>
<dbReference type="SUPFAM" id="SSF141322">
    <property type="entry name" value="NfeD domain-like"/>
    <property type="match status" value="1"/>
</dbReference>
<dbReference type="InterPro" id="IPR012340">
    <property type="entry name" value="NA-bd_OB-fold"/>
</dbReference>
<evidence type="ECO:0000256" key="3">
    <source>
        <dbReference type="ARBA" id="ARBA00022989"/>
    </source>
</evidence>
<comment type="caution">
    <text evidence="10">The sequence shown here is derived from an EMBL/GenBank/DDBJ whole genome shotgun (WGS) entry which is preliminary data.</text>
</comment>
<dbReference type="EMBL" id="JAAEEH010000008">
    <property type="protein sequence ID" value="NDL66976.1"/>
    <property type="molecule type" value="Genomic_DNA"/>
</dbReference>
<evidence type="ECO:0000256" key="2">
    <source>
        <dbReference type="ARBA" id="ARBA00022692"/>
    </source>
</evidence>
<feature type="signal peptide" evidence="6">
    <location>
        <begin position="1"/>
        <end position="18"/>
    </location>
</feature>
<dbReference type="Pfam" id="PF25145">
    <property type="entry name" value="NfeD1b_N"/>
    <property type="match status" value="1"/>
</dbReference>
<feature type="transmembrane region" description="Helical" evidence="5">
    <location>
        <begin position="274"/>
        <end position="301"/>
    </location>
</feature>
<evidence type="ECO:0000313" key="10">
    <source>
        <dbReference type="EMBL" id="NDL66976.1"/>
    </source>
</evidence>
<dbReference type="Gene3D" id="3.90.226.10">
    <property type="entry name" value="2-enoyl-CoA Hydratase, Chain A, domain 1"/>
    <property type="match status" value="1"/>
</dbReference>
<gene>
    <name evidence="10" type="ORF">GXN74_04335</name>
</gene>
<evidence type="ECO:0000259" key="7">
    <source>
        <dbReference type="Pfam" id="PF01957"/>
    </source>
</evidence>
<evidence type="ECO:0000259" key="9">
    <source>
        <dbReference type="Pfam" id="PF25145"/>
    </source>
</evidence>
<feature type="transmembrane region" description="Helical" evidence="5">
    <location>
        <begin position="240"/>
        <end position="262"/>
    </location>
</feature>
<dbReference type="RefSeq" id="WP_162369702.1">
    <property type="nucleotide sequence ID" value="NZ_JAAEEH010000008.1"/>
</dbReference>
<reference evidence="10 11" key="1">
    <citation type="submission" date="2020-01" db="EMBL/GenBank/DDBJ databases">
        <title>Anaeroalcalibacter tamaniensis gen. nov., sp. nov., moderately halophilic strictly anaerobic fermenter bacterium from mud volcano of Taman peninsula.</title>
        <authorList>
            <person name="Frolova A."/>
            <person name="Merkel A.Y."/>
            <person name="Slobodkin A.I."/>
        </authorList>
    </citation>
    <scope>NUCLEOTIDE SEQUENCE [LARGE SCALE GENOMIC DNA]</scope>
    <source>
        <strain evidence="10 11">F-3ap</strain>
    </source>
</reference>
<dbReference type="Proteomes" id="UP000461585">
    <property type="component" value="Unassembled WGS sequence"/>
</dbReference>
<proteinExistence type="predicted"/>
<evidence type="ECO:0000256" key="4">
    <source>
        <dbReference type="ARBA" id="ARBA00023136"/>
    </source>
</evidence>
<feature type="domain" description="NfeD1b N-terminal" evidence="9">
    <location>
        <begin position="27"/>
        <end position="177"/>
    </location>
</feature>
<dbReference type="Pfam" id="PF24961">
    <property type="entry name" value="NfeD_membrane"/>
    <property type="match status" value="1"/>
</dbReference>
<dbReference type="PANTHER" id="PTHR33507:SF4">
    <property type="entry name" value="NODULATION COMPETITIVENESS PROTEIN NFED"/>
    <property type="match status" value="1"/>
</dbReference>
<name>A0A7X5KLL9_9FIRM</name>
<keyword evidence="2 5" id="KW-0812">Transmembrane</keyword>
<comment type="subcellular location">
    <subcellularLocation>
        <location evidence="1">Membrane</location>
        <topology evidence="1">Multi-pass membrane protein</topology>
    </subcellularLocation>
</comment>
<keyword evidence="11" id="KW-1185">Reference proteome</keyword>
<dbReference type="Gene3D" id="2.40.50.140">
    <property type="entry name" value="Nucleic acid-binding proteins"/>
    <property type="match status" value="1"/>
</dbReference>
<dbReference type="InterPro" id="IPR029045">
    <property type="entry name" value="ClpP/crotonase-like_dom_sf"/>
</dbReference>
<feature type="domain" description="NfeD integral membrane" evidence="8">
    <location>
        <begin position="240"/>
        <end position="358"/>
    </location>
</feature>
<sequence length="438" mass="45776">MFLCLLLFTMGWGGLAAATETETGRFVHTLEVDGMITAGTRDRIARGIAEAEASGASALVLLLDTPGGLVDATLEILQDMLNAPVPVVAYVSPRGAIAASAGTFLMLGSHVAAMAPGTTCGAAMPVGYSPEDGTTEAADQKTINFLAGHIRSVARERGRPEELAERFVTENLTLEADTALEEGVVDLIAPDLPALLEALHGREVELAVGTVALDTAGAEAVLLEPSLTEKITSLVGDPQVAFILLLVGVYGLIIGFNTPGTFFPEVLGAVSLVLALYGLGLFAVNLFAGILIVLGVLLLVAEAFTPTYGVLGVGGVVSMVLGIIFLPVEPLVPLAWLARFRFMAVGIGLAFGVFLLVALNGILKLRRRRVLQGADEFNGMTALVVEALAPQGQVRIQGEIWNAVCLDRSPVAPGEKVRVSGRRGMLLEVEAESESGQE</sequence>
<dbReference type="SUPFAM" id="SSF52096">
    <property type="entry name" value="ClpP/crotonase"/>
    <property type="match status" value="1"/>
</dbReference>
<keyword evidence="4 5" id="KW-0472">Membrane</keyword>
<evidence type="ECO:0000256" key="6">
    <source>
        <dbReference type="SAM" id="SignalP"/>
    </source>
</evidence>
<evidence type="ECO:0000256" key="1">
    <source>
        <dbReference type="ARBA" id="ARBA00004141"/>
    </source>
</evidence>
<dbReference type="CDD" id="cd07020">
    <property type="entry name" value="Clp_protease_NfeD_1"/>
    <property type="match status" value="1"/>
</dbReference>
<keyword evidence="3 5" id="KW-1133">Transmembrane helix</keyword>
<dbReference type="InterPro" id="IPR056739">
    <property type="entry name" value="NfeD_membrane"/>
</dbReference>
<dbReference type="InterPro" id="IPR002810">
    <property type="entry name" value="NfeD-like_C"/>
</dbReference>
<evidence type="ECO:0000259" key="8">
    <source>
        <dbReference type="Pfam" id="PF24961"/>
    </source>
</evidence>
<feature type="transmembrane region" description="Helical" evidence="5">
    <location>
        <begin position="340"/>
        <end position="363"/>
    </location>
</feature>
<keyword evidence="6" id="KW-0732">Signal</keyword>